<dbReference type="PROSITE" id="PS51671">
    <property type="entry name" value="ACT"/>
    <property type="match status" value="1"/>
</dbReference>
<dbReference type="PIRSF" id="PIRSF000098">
    <property type="entry name" value="Homoser_dehydrog"/>
    <property type="match status" value="1"/>
</dbReference>
<evidence type="ECO:0000256" key="14">
    <source>
        <dbReference type="ARBA" id="ARBA00048841"/>
    </source>
</evidence>
<evidence type="ECO:0000256" key="7">
    <source>
        <dbReference type="ARBA" id="ARBA00022605"/>
    </source>
</evidence>
<dbReference type="Gene3D" id="3.30.70.260">
    <property type="match status" value="1"/>
</dbReference>
<evidence type="ECO:0000256" key="11">
    <source>
        <dbReference type="ARBA" id="ARBA00023053"/>
    </source>
</evidence>
<dbReference type="InterPro" id="IPR036291">
    <property type="entry name" value="NAD(P)-bd_dom_sf"/>
</dbReference>
<feature type="binding site" evidence="17">
    <location>
        <position position="189"/>
    </location>
    <ligand>
        <name>L-homoserine</name>
        <dbReference type="ChEBI" id="CHEBI:57476"/>
    </ligand>
</feature>
<dbReference type="InterPro" id="IPR045865">
    <property type="entry name" value="ACT-like_dom_sf"/>
</dbReference>
<comment type="caution">
    <text evidence="21">The sequence shown here is derived from an EMBL/GenBank/DDBJ whole genome shotgun (WGS) entry which is preliminary data.</text>
</comment>
<reference evidence="21 22" key="1">
    <citation type="submission" date="2016-01" db="EMBL/GenBank/DDBJ databases">
        <title>Use of Whole Genome Sequencing to ascertain that Brevibacterium massiliense (Roux, Raoult 2009) is a later heterotypic synonym of Brevibacterium ravenspurgense (Mages 2008).</title>
        <authorList>
            <person name="Bernier A.-M."/>
            <person name="Burdz T."/>
            <person name="Huynh C."/>
            <person name="Pachecho A.L."/>
            <person name="Wiebe D."/>
            <person name="Bonner C."/>
            <person name="Bernard K."/>
        </authorList>
    </citation>
    <scope>NUCLEOTIDE SEQUENCE [LARGE SCALE GENOMIC DNA]</scope>
    <source>
        <strain evidence="21 22">CCUG56047</strain>
    </source>
</reference>
<dbReference type="GO" id="GO:0004412">
    <property type="term" value="F:homoserine dehydrogenase activity"/>
    <property type="evidence" value="ECO:0007669"/>
    <property type="project" value="UniProtKB-EC"/>
</dbReference>
<dbReference type="InterPro" id="IPR001342">
    <property type="entry name" value="HDH_cat"/>
</dbReference>
<evidence type="ECO:0000256" key="2">
    <source>
        <dbReference type="ARBA" id="ARBA00005056"/>
    </source>
</evidence>
<evidence type="ECO:0000256" key="18">
    <source>
        <dbReference type="RuleBase" id="RU000579"/>
    </source>
</evidence>
<keyword evidence="8 18" id="KW-0791">Threonine biosynthesis</keyword>
<dbReference type="AlphaFoldDB" id="A0A150H9M1"/>
<evidence type="ECO:0000256" key="5">
    <source>
        <dbReference type="ARBA" id="ARBA00013213"/>
    </source>
</evidence>
<comment type="pathway">
    <text evidence="2 18">Amino-acid biosynthesis; L-threonine biosynthesis; L-threonine from L-aspartate: step 3/5.</text>
</comment>
<dbReference type="PROSITE" id="PS01042">
    <property type="entry name" value="HOMOSER_DHGENASE"/>
    <property type="match status" value="1"/>
</dbReference>
<dbReference type="UniPathway" id="UPA00050">
    <property type="reaction ID" value="UER00063"/>
</dbReference>
<dbReference type="InterPro" id="IPR002912">
    <property type="entry name" value="ACT_dom"/>
</dbReference>
<keyword evidence="22" id="KW-1185">Reference proteome</keyword>
<dbReference type="EC" id="1.1.1.3" evidence="5 18"/>
<comment type="catalytic activity">
    <reaction evidence="14">
        <text>L-homoserine + NADP(+) = L-aspartate 4-semialdehyde + NADPH + H(+)</text>
        <dbReference type="Rhea" id="RHEA:15761"/>
        <dbReference type="ChEBI" id="CHEBI:15378"/>
        <dbReference type="ChEBI" id="CHEBI:57476"/>
        <dbReference type="ChEBI" id="CHEBI:57783"/>
        <dbReference type="ChEBI" id="CHEBI:58349"/>
        <dbReference type="ChEBI" id="CHEBI:537519"/>
        <dbReference type="EC" id="1.1.1.3"/>
    </reaction>
    <physiologicalReaction direction="right-to-left" evidence="14">
        <dbReference type="Rhea" id="RHEA:15763"/>
    </physiologicalReaction>
</comment>
<comment type="function">
    <text evidence="13">Catalyzes the conversion of L-aspartate-beta-semialdehyde (L-Asa) to L-homoserine (L-Hse), the third step in the biosynthesis of threonine and methionine from aspartate.</text>
</comment>
<dbReference type="UniPathway" id="UPA00051">
    <property type="reaction ID" value="UER00465"/>
</dbReference>
<dbReference type="InterPro" id="IPR016204">
    <property type="entry name" value="HDH"/>
</dbReference>
<feature type="domain" description="ACT" evidence="20">
    <location>
        <begin position="350"/>
        <end position="427"/>
    </location>
</feature>
<dbReference type="GO" id="GO:0009088">
    <property type="term" value="P:threonine biosynthetic process"/>
    <property type="evidence" value="ECO:0007669"/>
    <property type="project" value="UniProtKB-UniPathway"/>
</dbReference>
<evidence type="ECO:0000256" key="8">
    <source>
        <dbReference type="ARBA" id="ARBA00022697"/>
    </source>
</evidence>
<keyword evidence="10 18" id="KW-0560">Oxidoreductase</keyword>
<feature type="binding site" evidence="17">
    <location>
        <begin position="11"/>
        <end position="18"/>
    </location>
    <ligand>
        <name>NADP(+)</name>
        <dbReference type="ChEBI" id="CHEBI:58349"/>
    </ligand>
</feature>
<dbReference type="InterPro" id="IPR019811">
    <property type="entry name" value="HDH_CS"/>
</dbReference>
<evidence type="ECO:0000313" key="22">
    <source>
        <dbReference type="Proteomes" id="UP000243589"/>
    </source>
</evidence>
<evidence type="ECO:0000313" key="21">
    <source>
        <dbReference type="EMBL" id="KXZ58370.1"/>
    </source>
</evidence>
<evidence type="ECO:0000256" key="16">
    <source>
        <dbReference type="PIRSR" id="PIRSR000098-1"/>
    </source>
</evidence>
<dbReference type="Pfam" id="PF03447">
    <property type="entry name" value="NAD_binding_3"/>
    <property type="match status" value="1"/>
</dbReference>
<organism evidence="21 22">
    <name type="scientific">Brevibacterium ravenspurgense</name>
    <dbReference type="NCBI Taxonomy" id="479117"/>
    <lineage>
        <taxon>Bacteria</taxon>
        <taxon>Bacillati</taxon>
        <taxon>Actinomycetota</taxon>
        <taxon>Actinomycetes</taxon>
        <taxon>Micrococcales</taxon>
        <taxon>Brevibacteriaceae</taxon>
        <taxon>Brevibacterium</taxon>
    </lineage>
</organism>
<evidence type="ECO:0000256" key="3">
    <source>
        <dbReference type="ARBA" id="ARBA00005062"/>
    </source>
</evidence>
<evidence type="ECO:0000259" key="20">
    <source>
        <dbReference type="PROSITE" id="PS51671"/>
    </source>
</evidence>
<dbReference type="PANTHER" id="PTHR43331:SF1">
    <property type="entry name" value="HOMOSERINE DEHYDROGENASE"/>
    <property type="match status" value="1"/>
</dbReference>
<keyword evidence="9 17" id="KW-0521">NADP</keyword>
<dbReference type="GO" id="GO:0009086">
    <property type="term" value="P:methionine biosynthetic process"/>
    <property type="evidence" value="ECO:0007669"/>
    <property type="project" value="UniProtKB-KW"/>
</dbReference>
<dbReference type="PANTHER" id="PTHR43331">
    <property type="entry name" value="HOMOSERINE DEHYDROGENASE"/>
    <property type="match status" value="1"/>
</dbReference>
<evidence type="ECO:0000256" key="15">
    <source>
        <dbReference type="ARBA" id="ARBA00049031"/>
    </source>
</evidence>
<evidence type="ECO:0000256" key="6">
    <source>
        <dbReference type="ARBA" id="ARBA00013376"/>
    </source>
</evidence>
<evidence type="ECO:0000256" key="19">
    <source>
        <dbReference type="RuleBase" id="RU004171"/>
    </source>
</evidence>
<sequence>MSAQPLKVALLGAGTVGSEVADAILNRADSFTERIGSPLELMSVGVRDTSKSRPGIPAELITDDLDKTIEGADIVVELMGGIEPARELLIKALDSGASVVTANKALLAKHSGELFAAADKAKVRLEYEAAVAGAIPIIRPVGDSLAGDRITRVLGIVNGTTNFILDAMEAKGWEYEHALKTAQELGYAEADPTADVGGHDAAAKAAILASLAFHSSVSIDDVHVEGIENITADMISTAASQGFTIKLLAICESIPGAGISARVYPALIPADHALASVGGAFNAVFVEAESAGELMFYGQGAGGAPTSSAVLGDLVSVARRKVLGGAGQYRKLEGDSQPIVPIDDITTRYHITLAVQDRPGVLHTVTEVFLDQEVSIKLVEQTSLDNAADPRAKLVVATHSASESALATTVERLRALDVVDDVVSILRIEGQ</sequence>
<comment type="pathway">
    <text evidence="3 18">Amino-acid biosynthesis; L-methionine biosynthesis via de novo pathway; L-homoserine from L-aspartate: step 3/3.</text>
</comment>
<evidence type="ECO:0000256" key="9">
    <source>
        <dbReference type="ARBA" id="ARBA00022857"/>
    </source>
</evidence>
<evidence type="ECO:0000256" key="17">
    <source>
        <dbReference type="PIRSR" id="PIRSR000098-2"/>
    </source>
</evidence>
<accession>A0A150H9M1</accession>
<dbReference type="PATRIC" id="fig|479117.4.peg.1406"/>
<evidence type="ECO:0000256" key="13">
    <source>
        <dbReference type="ARBA" id="ARBA00044930"/>
    </source>
</evidence>
<evidence type="ECO:0000256" key="4">
    <source>
        <dbReference type="ARBA" id="ARBA00006753"/>
    </source>
</evidence>
<keyword evidence="11" id="KW-0915">Sodium</keyword>
<evidence type="ECO:0000256" key="12">
    <source>
        <dbReference type="ARBA" id="ARBA00023167"/>
    </source>
</evidence>
<keyword evidence="7 18" id="KW-0028">Amino-acid biosynthesis</keyword>
<gene>
    <name evidence="21" type="primary">hom</name>
    <name evidence="21" type="ORF">Bravens_01417</name>
</gene>
<dbReference type="CDD" id="cd04881">
    <property type="entry name" value="ACT_HSDH-Hom"/>
    <property type="match status" value="1"/>
</dbReference>
<dbReference type="Gene3D" id="3.40.50.720">
    <property type="entry name" value="NAD(P)-binding Rossmann-like Domain"/>
    <property type="match status" value="1"/>
</dbReference>
<proteinExistence type="inferred from homology"/>
<dbReference type="InterPro" id="IPR005106">
    <property type="entry name" value="Asp/hSer_DH_NAD-bd"/>
</dbReference>
<dbReference type="Pfam" id="PF01842">
    <property type="entry name" value="ACT"/>
    <property type="match status" value="1"/>
</dbReference>
<dbReference type="GO" id="GO:0050661">
    <property type="term" value="F:NADP binding"/>
    <property type="evidence" value="ECO:0007669"/>
    <property type="project" value="InterPro"/>
</dbReference>
<dbReference type="Gene3D" id="3.30.360.10">
    <property type="entry name" value="Dihydrodipicolinate Reductase, domain 2"/>
    <property type="match status" value="1"/>
</dbReference>
<keyword evidence="12 18" id="KW-0486">Methionine biosynthesis</keyword>
<feature type="binding site" evidence="17">
    <location>
        <position position="104"/>
    </location>
    <ligand>
        <name>NADPH</name>
        <dbReference type="ChEBI" id="CHEBI:57783"/>
    </ligand>
</feature>
<dbReference type="FunFam" id="3.30.360.10:FF:000005">
    <property type="entry name" value="Homoserine dehydrogenase"/>
    <property type="match status" value="1"/>
</dbReference>
<comment type="catalytic activity">
    <reaction evidence="15">
        <text>L-homoserine + NAD(+) = L-aspartate 4-semialdehyde + NADH + H(+)</text>
        <dbReference type="Rhea" id="RHEA:15757"/>
        <dbReference type="ChEBI" id="CHEBI:15378"/>
        <dbReference type="ChEBI" id="CHEBI:57476"/>
        <dbReference type="ChEBI" id="CHEBI:57540"/>
        <dbReference type="ChEBI" id="CHEBI:57945"/>
        <dbReference type="ChEBI" id="CHEBI:537519"/>
        <dbReference type="EC" id="1.1.1.3"/>
    </reaction>
    <physiologicalReaction direction="right-to-left" evidence="15">
        <dbReference type="Rhea" id="RHEA:15759"/>
    </physiologicalReaction>
</comment>
<feature type="active site" description="Proton donor" evidence="16">
    <location>
        <position position="204"/>
    </location>
</feature>
<comment type="cofactor">
    <cofactor evidence="1">
        <name>a metal cation</name>
        <dbReference type="ChEBI" id="CHEBI:25213"/>
    </cofactor>
</comment>
<dbReference type="Proteomes" id="UP000243589">
    <property type="component" value="Unassembled WGS sequence"/>
</dbReference>
<dbReference type="RefSeq" id="WP_062021737.1">
    <property type="nucleotide sequence ID" value="NZ_LQQC01000010.1"/>
</dbReference>
<protein>
    <recommendedName>
        <fullName evidence="6 18">Homoserine dehydrogenase</fullName>
        <ecNumber evidence="5 18">1.1.1.3</ecNumber>
    </recommendedName>
</protein>
<dbReference type="EMBL" id="LQQC01000010">
    <property type="protein sequence ID" value="KXZ58370.1"/>
    <property type="molecule type" value="Genomic_DNA"/>
</dbReference>
<dbReference type="SUPFAM" id="SSF51735">
    <property type="entry name" value="NAD(P)-binding Rossmann-fold domains"/>
    <property type="match status" value="1"/>
</dbReference>
<dbReference type="Pfam" id="PF00742">
    <property type="entry name" value="Homoserine_dh"/>
    <property type="match status" value="1"/>
</dbReference>
<evidence type="ECO:0000256" key="1">
    <source>
        <dbReference type="ARBA" id="ARBA00001920"/>
    </source>
</evidence>
<evidence type="ECO:0000256" key="10">
    <source>
        <dbReference type="ARBA" id="ARBA00023002"/>
    </source>
</evidence>
<comment type="similarity">
    <text evidence="4 19">Belongs to the homoserine dehydrogenase family.</text>
</comment>
<dbReference type="SUPFAM" id="SSF55347">
    <property type="entry name" value="Glyceraldehyde-3-phosphate dehydrogenase-like, C-terminal domain"/>
    <property type="match status" value="1"/>
</dbReference>
<dbReference type="SUPFAM" id="SSF55021">
    <property type="entry name" value="ACT-like"/>
    <property type="match status" value="1"/>
</dbReference>
<dbReference type="NCBIfam" id="NF004976">
    <property type="entry name" value="PRK06349.1"/>
    <property type="match status" value="1"/>
</dbReference>
<name>A0A150H9M1_9MICO</name>